<dbReference type="Pfam" id="PF05489">
    <property type="entry name" value="Phage_tail_X"/>
    <property type="match status" value="1"/>
</dbReference>
<protein>
    <recommendedName>
        <fullName evidence="3">LysM domain-containing protein</fullName>
    </recommendedName>
</protein>
<name>S4NFJ1_9ACTN</name>
<dbReference type="PATRIC" id="fig|1283301.3.peg.5751"/>
<comment type="caution">
    <text evidence="1">The sequence shown here is derived from an EMBL/GenBank/DDBJ whole genome shotgun (WGS) entry which is preliminary data.</text>
</comment>
<reference evidence="1 2" key="1">
    <citation type="submission" date="2013-02" db="EMBL/GenBank/DDBJ databases">
        <title>Draft Genome Sequence of Streptomyces afghaniensis, Which Produces Compounds of the Julimycin B-Complex.</title>
        <authorList>
            <person name="Gruening B.A."/>
            <person name="Praeg A."/>
            <person name="Erxleben A."/>
            <person name="Guenther S."/>
            <person name="Fiedler H.-P."/>
            <person name="Goodfellow M."/>
            <person name="Mueller M."/>
        </authorList>
    </citation>
    <scope>NUCLEOTIDE SEQUENCE [LARGE SCALE GENOMIC DNA]</scope>
    <source>
        <strain evidence="1 2">772</strain>
    </source>
</reference>
<organism evidence="1 2">
    <name type="scientific">Streptomyces afghaniensis 772</name>
    <dbReference type="NCBI Taxonomy" id="1283301"/>
    <lineage>
        <taxon>Bacteria</taxon>
        <taxon>Bacillati</taxon>
        <taxon>Actinomycetota</taxon>
        <taxon>Actinomycetes</taxon>
        <taxon>Kitasatosporales</taxon>
        <taxon>Streptomycetaceae</taxon>
        <taxon>Streptomyces</taxon>
    </lineage>
</organism>
<dbReference type="HOGENOM" id="CLU_1539331_0_0_11"/>
<accession>S4NFJ1</accession>
<dbReference type="AlphaFoldDB" id="S4NFJ1"/>
<dbReference type="EMBL" id="AOPY01001519">
    <property type="protein sequence ID" value="EPJ37179.1"/>
    <property type="molecule type" value="Genomic_DNA"/>
</dbReference>
<dbReference type="Proteomes" id="UP000015001">
    <property type="component" value="Unassembled WGS sequence"/>
</dbReference>
<gene>
    <name evidence="1" type="ORF">STAFG_5786</name>
</gene>
<dbReference type="InterPro" id="IPR008861">
    <property type="entry name" value="GpX-like"/>
</dbReference>
<proteinExistence type="predicted"/>
<dbReference type="RefSeq" id="WP_020274659.1">
    <property type="nucleotide sequence ID" value="NZ_KE354281.1"/>
</dbReference>
<evidence type="ECO:0000313" key="1">
    <source>
        <dbReference type="EMBL" id="EPJ37179.1"/>
    </source>
</evidence>
<evidence type="ECO:0008006" key="3">
    <source>
        <dbReference type="Google" id="ProtNLM"/>
    </source>
</evidence>
<sequence length="194" mass="21217">MFSKQSRYHAVPDVAESRRDRRSVVGKDLRLLPDVTGTFTHTIGDGDRLDQLAFQYYGQPLHYWRICDANPEFLSPLALLGQEPLVTTHYTVAVPEDGPSWGQVLATLSAMVGVHGVTVRHDITTKRVVELIEGEEVTVVAEHAVPVVTVMYNRVTVDGDDIAGTIEKSGLTVASRSQTGRTGRQIVIPVAARG</sequence>
<keyword evidence="2" id="KW-1185">Reference proteome</keyword>
<evidence type="ECO:0000313" key="2">
    <source>
        <dbReference type="Proteomes" id="UP000015001"/>
    </source>
</evidence>